<dbReference type="STRING" id="71784.A0A1Y2AZB8"/>
<keyword evidence="9" id="KW-1185">Reference proteome</keyword>
<dbReference type="Gene3D" id="3.40.50.720">
    <property type="entry name" value="NAD(P)-binding Rossmann-like Domain"/>
    <property type="match status" value="1"/>
</dbReference>
<evidence type="ECO:0000313" key="9">
    <source>
        <dbReference type="Proteomes" id="UP000193986"/>
    </source>
</evidence>
<evidence type="ECO:0000256" key="3">
    <source>
        <dbReference type="ARBA" id="ARBA00038984"/>
    </source>
</evidence>
<keyword evidence="2" id="KW-0560">Oxidoreductase</keyword>
<dbReference type="InterPro" id="IPR000683">
    <property type="entry name" value="Gfo/Idh/MocA-like_OxRdtase_N"/>
</dbReference>
<proteinExistence type="inferred from homology"/>
<dbReference type="PANTHER" id="PTHR22604:SF105">
    <property type="entry name" value="TRANS-1,2-DIHYDROBENZENE-1,2-DIOL DEHYDROGENASE"/>
    <property type="match status" value="1"/>
</dbReference>
<reference evidence="8 9" key="1">
    <citation type="submission" date="2016-07" db="EMBL/GenBank/DDBJ databases">
        <title>Pervasive Adenine N6-methylation of Active Genes in Fungi.</title>
        <authorList>
            <consortium name="DOE Joint Genome Institute"/>
            <person name="Mondo S.J."/>
            <person name="Dannebaum R.O."/>
            <person name="Kuo R.C."/>
            <person name="Labutti K."/>
            <person name="Haridas S."/>
            <person name="Kuo A."/>
            <person name="Salamov A."/>
            <person name="Ahrendt S.R."/>
            <person name="Lipzen A."/>
            <person name="Sullivan W."/>
            <person name="Andreopoulos W.B."/>
            <person name="Clum A."/>
            <person name="Lindquist E."/>
            <person name="Daum C."/>
            <person name="Ramamoorthy G.K."/>
            <person name="Gryganskyi A."/>
            <person name="Culley D."/>
            <person name="Magnuson J.K."/>
            <person name="James T.Y."/>
            <person name="O'Malley M.A."/>
            <person name="Stajich J.E."/>
            <person name="Spatafora J.W."/>
            <person name="Visel A."/>
            <person name="Grigoriev I.V."/>
        </authorList>
    </citation>
    <scope>NUCLEOTIDE SEQUENCE [LARGE SCALE GENOMIC DNA]</scope>
    <source>
        <strain evidence="8 9">68-887.2</strain>
    </source>
</reference>
<dbReference type="EMBL" id="MCFC01000035">
    <property type="protein sequence ID" value="ORY27923.1"/>
    <property type="molecule type" value="Genomic_DNA"/>
</dbReference>
<evidence type="ECO:0000256" key="5">
    <source>
        <dbReference type="ARBA" id="ARBA00049233"/>
    </source>
</evidence>
<dbReference type="InterPro" id="IPR050984">
    <property type="entry name" value="Gfo/Idh/MocA_domain"/>
</dbReference>
<dbReference type="PANTHER" id="PTHR22604">
    <property type="entry name" value="OXIDOREDUCTASES"/>
    <property type="match status" value="1"/>
</dbReference>
<dbReference type="InterPro" id="IPR055170">
    <property type="entry name" value="GFO_IDH_MocA-like_dom"/>
</dbReference>
<dbReference type="OrthoDB" id="2129491at2759"/>
<evidence type="ECO:0000313" key="8">
    <source>
        <dbReference type="EMBL" id="ORY27923.1"/>
    </source>
</evidence>
<dbReference type="GO" id="GO:0000166">
    <property type="term" value="F:nucleotide binding"/>
    <property type="evidence" value="ECO:0007669"/>
    <property type="project" value="InterPro"/>
</dbReference>
<evidence type="ECO:0000259" key="6">
    <source>
        <dbReference type="Pfam" id="PF01408"/>
    </source>
</evidence>
<dbReference type="Proteomes" id="UP000193986">
    <property type="component" value="Unassembled WGS sequence"/>
</dbReference>
<dbReference type="GO" id="GO:0047837">
    <property type="term" value="F:D-xylose 1-dehydrogenase (NADP+) activity"/>
    <property type="evidence" value="ECO:0007669"/>
    <property type="project" value="UniProtKB-EC"/>
</dbReference>
<dbReference type="AlphaFoldDB" id="A0A1Y2AZB8"/>
<dbReference type="Pfam" id="PF01408">
    <property type="entry name" value="GFO_IDH_MocA"/>
    <property type="match status" value="1"/>
</dbReference>
<dbReference type="Pfam" id="PF22725">
    <property type="entry name" value="GFO_IDH_MocA_C3"/>
    <property type="match status" value="1"/>
</dbReference>
<name>A0A1Y2AZB8_9TREE</name>
<sequence>MVTSRRLRWGIIATGNISVKFAKDLLVDPSTRGAFDVAHRVAAVGSRSVRSAQRFIDRLKTERQTSGVLESEIEQCKAYGSYDEVYDDPEVDVIYIGTPHPLHHSNAKRALEAGKAVLCEKPFTMSVGELDELIRIAKEKKVFLMEAVWTRFLPIMFRVQEVIHSGKLGKVKRLFADFSIDFNPDDWPYSWRMIDPALGGGSLLDMGPYPAVWAMMLLHRHPFNTNGKPPSLVFSHQTIYKRSGVDANSRWLLNWDGVGQAMCVTDMTAHGTHYGCVIVTCEKGDLILDGSIARPSTFHIITRGKDGPTADDEKETFNVPVPAGVGMCYEADEVYRCIRDGKIESERMPWEESRIVQGWFDEIRAAGSG</sequence>
<gene>
    <name evidence="8" type="ORF">BCR39DRAFT_217143</name>
</gene>
<organism evidence="8 9">
    <name type="scientific">Naematelia encephala</name>
    <dbReference type="NCBI Taxonomy" id="71784"/>
    <lineage>
        <taxon>Eukaryota</taxon>
        <taxon>Fungi</taxon>
        <taxon>Dikarya</taxon>
        <taxon>Basidiomycota</taxon>
        <taxon>Agaricomycotina</taxon>
        <taxon>Tremellomycetes</taxon>
        <taxon>Tremellales</taxon>
        <taxon>Naemateliaceae</taxon>
        <taxon>Naematelia</taxon>
    </lineage>
</organism>
<dbReference type="SUPFAM" id="SSF55347">
    <property type="entry name" value="Glyceraldehyde-3-phosphate dehydrogenase-like, C-terminal domain"/>
    <property type="match status" value="1"/>
</dbReference>
<dbReference type="EC" id="1.1.1.179" evidence="3"/>
<dbReference type="SUPFAM" id="SSF51735">
    <property type="entry name" value="NAD(P)-binding Rossmann-fold domains"/>
    <property type="match status" value="1"/>
</dbReference>
<feature type="domain" description="GFO/IDH/MocA-like oxidoreductase" evidence="7">
    <location>
        <begin position="158"/>
        <end position="286"/>
    </location>
</feature>
<evidence type="ECO:0000256" key="4">
    <source>
        <dbReference type="ARBA" id="ARBA00042988"/>
    </source>
</evidence>
<dbReference type="InParanoid" id="A0A1Y2AZB8"/>
<evidence type="ECO:0000256" key="2">
    <source>
        <dbReference type="ARBA" id="ARBA00023002"/>
    </source>
</evidence>
<dbReference type="Gene3D" id="3.30.360.10">
    <property type="entry name" value="Dihydrodipicolinate Reductase, domain 2"/>
    <property type="match status" value="1"/>
</dbReference>
<comment type="similarity">
    <text evidence="1">Belongs to the Gfo/Idh/MocA family.</text>
</comment>
<evidence type="ECO:0000259" key="7">
    <source>
        <dbReference type="Pfam" id="PF22725"/>
    </source>
</evidence>
<comment type="catalytic activity">
    <reaction evidence="5">
        <text>D-xylose + NADP(+) = D-xylono-1,5-lactone + NADPH + H(+)</text>
        <dbReference type="Rhea" id="RHEA:22000"/>
        <dbReference type="ChEBI" id="CHEBI:15378"/>
        <dbReference type="ChEBI" id="CHEBI:15867"/>
        <dbReference type="ChEBI" id="CHEBI:53455"/>
        <dbReference type="ChEBI" id="CHEBI:57783"/>
        <dbReference type="ChEBI" id="CHEBI:58349"/>
        <dbReference type="EC" id="1.1.1.179"/>
    </reaction>
</comment>
<feature type="domain" description="Gfo/Idh/MocA-like oxidoreductase N-terminal" evidence="6">
    <location>
        <begin position="7"/>
        <end position="145"/>
    </location>
</feature>
<dbReference type="FunCoup" id="A0A1Y2AZB8">
    <property type="interactions" value="2"/>
</dbReference>
<accession>A0A1Y2AZB8</accession>
<comment type="caution">
    <text evidence="8">The sequence shown here is derived from an EMBL/GenBank/DDBJ whole genome shotgun (WGS) entry which is preliminary data.</text>
</comment>
<dbReference type="InterPro" id="IPR036291">
    <property type="entry name" value="NAD(P)-bd_dom_sf"/>
</dbReference>
<protein>
    <recommendedName>
        <fullName evidence="3">D-xylose 1-dehydrogenase (NADP(+), D-xylono-1,5-lactone-forming)</fullName>
        <ecNumber evidence="3">1.1.1.179</ecNumber>
    </recommendedName>
    <alternativeName>
        <fullName evidence="4">D-xylose-NADP dehydrogenase</fullName>
    </alternativeName>
</protein>
<evidence type="ECO:0000256" key="1">
    <source>
        <dbReference type="ARBA" id="ARBA00010928"/>
    </source>
</evidence>